<dbReference type="Proteomes" id="UP001162162">
    <property type="component" value="Unassembled WGS sequence"/>
</dbReference>
<dbReference type="PANTHER" id="PTHR10742:SF398">
    <property type="entry name" value="AMINE OXIDASE DOMAIN-CONTAINING PROTEIN-RELATED"/>
    <property type="match status" value="1"/>
</dbReference>
<protein>
    <recommendedName>
        <fullName evidence="2">Amine oxidase domain-containing protein</fullName>
    </recommendedName>
</protein>
<feature type="chain" id="PRO_5043967487" description="Amine oxidase domain-containing protein" evidence="1">
    <location>
        <begin position="19"/>
        <end position="838"/>
    </location>
</feature>
<dbReference type="GO" id="GO:0046592">
    <property type="term" value="F:polyamine oxidase activity"/>
    <property type="evidence" value="ECO:0007669"/>
    <property type="project" value="TreeGrafter"/>
</dbReference>
<evidence type="ECO:0000256" key="1">
    <source>
        <dbReference type="SAM" id="SignalP"/>
    </source>
</evidence>
<evidence type="ECO:0000313" key="4">
    <source>
        <dbReference type="Proteomes" id="UP001162162"/>
    </source>
</evidence>
<comment type="caution">
    <text evidence="3">The sequence shown here is derived from an EMBL/GenBank/DDBJ whole genome shotgun (WGS) entry which is preliminary data.</text>
</comment>
<keyword evidence="1" id="KW-0732">Signal</keyword>
<accession>A0AAV8ZGW5</accession>
<dbReference type="InterPro" id="IPR050281">
    <property type="entry name" value="Flavin_monoamine_oxidase"/>
</dbReference>
<dbReference type="PRINTS" id="PR00419">
    <property type="entry name" value="ADXRDTASE"/>
</dbReference>
<organism evidence="3 4">
    <name type="scientific">Aromia moschata</name>
    <dbReference type="NCBI Taxonomy" id="1265417"/>
    <lineage>
        <taxon>Eukaryota</taxon>
        <taxon>Metazoa</taxon>
        <taxon>Ecdysozoa</taxon>
        <taxon>Arthropoda</taxon>
        <taxon>Hexapoda</taxon>
        <taxon>Insecta</taxon>
        <taxon>Pterygota</taxon>
        <taxon>Neoptera</taxon>
        <taxon>Endopterygota</taxon>
        <taxon>Coleoptera</taxon>
        <taxon>Polyphaga</taxon>
        <taxon>Cucujiformia</taxon>
        <taxon>Chrysomeloidea</taxon>
        <taxon>Cerambycidae</taxon>
        <taxon>Cerambycinae</taxon>
        <taxon>Callichromatini</taxon>
        <taxon>Aromia</taxon>
    </lineage>
</organism>
<keyword evidence="4" id="KW-1185">Reference proteome</keyword>
<feature type="domain" description="Amine oxidase" evidence="2">
    <location>
        <begin position="558"/>
        <end position="834"/>
    </location>
</feature>
<reference evidence="3" key="1">
    <citation type="journal article" date="2023" name="Insect Mol. Biol.">
        <title>Genome sequencing provides insights into the evolution of gene families encoding plant cell wall-degrading enzymes in longhorned beetles.</title>
        <authorList>
            <person name="Shin N.R."/>
            <person name="Okamura Y."/>
            <person name="Kirsch R."/>
            <person name="Pauchet Y."/>
        </authorList>
    </citation>
    <scope>NUCLEOTIDE SEQUENCE</scope>
    <source>
        <strain evidence="3">AMC_N1</strain>
    </source>
</reference>
<dbReference type="EMBL" id="JAPWTK010000001">
    <property type="protein sequence ID" value="KAJ8963210.1"/>
    <property type="molecule type" value="Genomic_DNA"/>
</dbReference>
<proteinExistence type="predicted"/>
<dbReference type="Pfam" id="PF01593">
    <property type="entry name" value="Amino_oxidase"/>
    <property type="match status" value="2"/>
</dbReference>
<dbReference type="PANTHER" id="PTHR10742">
    <property type="entry name" value="FLAVIN MONOAMINE OXIDASE"/>
    <property type="match status" value="1"/>
</dbReference>
<name>A0AAV8ZGW5_9CUCU</name>
<evidence type="ECO:0000259" key="2">
    <source>
        <dbReference type="Pfam" id="PF01593"/>
    </source>
</evidence>
<evidence type="ECO:0000313" key="3">
    <source>
        <dbReference type="EMBL" id="KAJ8963210.1"/>
    </source>
</evidence>
<dbReference type="InterPro" id="IPR002937">
    <property type="entry name" value="Amino_oxidase"/>
</dbReference>
<gene>
    <name evidence="3" type="ORF">NQ318_018676</name>
</gene>
<sequence>MKISLPIYFVFLARFVLTIGPNDPSIIIIGAGPAGIAALTKLVENGFENVLVLEAEPRIGGRVNSVLFGDAYVDLGAEWCHGEKDNMVYELVKDFNVLGHSDYSYELYHSSGMQFDRELSEELEAMRASYFSSDGRRYEKNYNNSIYEKFGNDERKLELASEALEFFLHFVLSSEGAFSWFDPAAESDYRDCEGRSSTKLERSWLQDHSGNPPEELPIDDKILLNKEVTSIHWDANSGRKTIISCSDGSVYTADHVIFTPSVGVFKRKRLPYEKLEAIENIGLGAVLKVAMLFSTNWWGNETNFNFVWSEEDKRSLLTRFTEDPYLNGDYWLTNLFTVVKVERNPRVLVAWFTGDMVPVIELMPEDRVINGIHYALNKFLGNKFRISKVDRIVRSQWYSNPHFRGVYSFQTTKSKRSSLGTKSSEDELAEPLRDFRNMPKIQFAGEATHPYYFSTVHGAIETGYREANRLIDFYRKIVHEKYGHDKGTLKLALEAMNFFLHLILANEGSFSCFDSAALTDFEDCPGDQQLNWNGRGFKTILYILMRKYPDPSKQLPMDDKIIFNKEVATVNWDQNSEGKVVVSCVDGSIFTADHVIFTPSIGVLKQRALSMFNPRLPINKLEAIDVIGIGAVAKVVMLFSSNWWGNETNFNFLWTEEDSKLLSSKFPGSVNSVSMQNFEVMIADKLFRQTSRTWLTDLTALTKVEQNPRVLMAWFTGEMVPVVELLPEETLIQGIIYMLNKVLGKTYSITKLNKITRSMWYSNPHFRGGYSFQTVRTRRASQDGTSSEDDLAEPLWDSRNRMVLHFAGEATHPTHYGTVHGAMETGYREAERIIDMYS</sequence>
<feature type="signal peptide" evidence="1">
    <location>
        <begin position="1"/>
        <end position="18"/>
    </location>
</feature>
<dbReference type="SUPFAM" id="SSF54373">
    <property type="entry name" value="FAD-linked reductases, C-terminal domain"/>
    <property type="match status" value="2"/>
</dbReference>
<dbReference type="SUPFAM" id="SSF51905">
    <property type="entry name" value="FAD/NAD(P)-binding domain"/>
    <property type="match status" value="2"/>
</dbReference>
<dbReference type="AlphaFoldDB" id="A0AAV8ZGW5"/>
<feature type="domain" description="Amine oxidase" evidence="2">
    <location>
        <begin position="34"/>
        <end position="471"/>
    </location>
</feature>
<dbReference type="Gene3D" id="3.90.660.10">
    <property type="match status" value="2"/>
</dbReference>
<dbReference type="InterPro" id="IPR036188">
    <property type="entry name" value="FAD/NAD-bd_sf"/>
</dbReference>
<dbReference type="Gene3D" id="3.50.50.60">
    <property type="entry name" value="FAD/NAD(P)-binding domain"/>
    <property type="match status" value="2"/>
</dbReference>